<dbReference type="AlphaFoldDB" id="A0A7S1J562"/>
<feature type="transmembrane region" description="Helical" evidence="1">
    <location>
        <begin position="68"/>
        <end position="89"/>
    </location>
</feature>
<organism evidence="2">
    <name type="scientific">Eutreptiella gymnastica</name>
    <dbReference type="NCBI Taxonomy" id="73025"/>
    <lineage>
        <taxon>Eukaryota</taxon>
        <taxon>Discoba</taxon>
        <taxon>Euglenozoa</taxon>
        <taxon>Euglenida</taxon>
        <taxon>Spirocuta</taxon>
        <taxon>Euglenophyceae</taxon>
        <taxon>Eutreptiales</taxon>
        <taxon>Eutreptiaceae</taxon>
        <taxon>Eutreptiella</taxon>
    </lineage>
</organism>
<keyword evidence="1" id="KW-0812">Transmembrane</keyword>
<protein>
    <submittedName>
        <fullName evidence="2">Uncharacterized protein</fullName>
    </submittedName>
</protein>
<feature type="transmembrane region" description="Helical" evidence="1">
    <location>
        <begin position="234"/>
        <end position="254"/>
    </location>
</feature>
<feature type="transmembrane region" description="Helical" evidence="1">
    <location>
        <begin position="208"/>
        <end position="227"/>
    </location>
</feature>
<gene>
    <name evidence="2" type="ORF">EGYM00392_LOCUS43728</name>
</gene>
<sequence>MTPVSPSSRYQPAIHHVVRYRWQPIACCAVAVFMLLCGVLMNTSTWWLDDCYHDRFSHPMVLFPTADQLLYLTEFCVVLCLGASFWGPLGGSMKAMSRKPLAMDLNLSELVDTLATLIWYFGSFALVLALKYILDDRNCSTHPNSVSGHTNLFVFTIPTLFVLRYRSARHPPFRKSECIWLLPYLGTIVLSVWQLFRTFVWGFHSLRQMLYGGAFGVMSHTAWMLVLFHHHEQLPLIALLVMGVANCVCMVIVPSCRHSFVPQLCFVPLLLAAWRASYNAKHHLFLPS</sequence>
<name>A0A7S1J562_9EUGL</name>
<feature type="transmembrane region" description="Helical" evidence="1">
    <location>
        <begin position="178"/>
        <end position="196"/>
    </location>
</feature>
<evidence type="ECO:0000256" key="1">
    <source>
        <dbReference type="SAM" id="Phobius"/>
    </source>
</evidence>
<proteinExistence type="predicted"/>
<feature type="transmembrane region" description="Helical" evidence="1">
    <location>
        <begin position="110"/>
        <end position="134"/>
    </location>
</feature>
<keyword evidence="1" id="KW-0472">Membrane</keyword>
<evidence type="ECO:0000313" key="2">
    <source>
        <dbReference type="EMBL" id="CAD9032584.1"/>
    </source>
</evidence>
<accession>A0A7S1J562</accession>
<feature type="transmembrane region" description="Helical" evidence="1">
    <location>
        <begin position="146"/>
        <end position="166"/>
    </location>
</feature>
<dbReference type="EMBL" id="HBGA01117471">
    <property type="protein sequence ID" value="CAD9032584.1"/>
    <property type="molecule type" value="Transcribed_RNA"/>
</dbReference>
<feature type="transmembrane region" description="Helical" evidence="1">
    <location>
        <begin position="25"/>
        <end position="48"/>
    </location>
</feature>
<keyword evidence="1" id="KW-1133">Transmembrane helix</keyword>
<reference evidence="2" key="1">
    <citation type="submission" date="2021-01" db="EMBL/GenBank/DDBJ databases">
        <authorList>
            <person name="Corre E."/>
            <person name="Pelletier E."/>
            <person name="Niang G."/>
            <person name="Scheremetjew M."/>
            <person name="Finn R."/>
            <person name="Kale V."/>
            <person name="Holt S."/>
            <person name="Cochrane G."/>
            <person name="Meng A."/>
            <person name="Brown T."/>
            <person name="Cohen L."/>
        </authorList>
    </citation>
    <scope>NUCLEOTIDE SEQUENCE</scope>
    <source>
        <strain evidence="2">NIES-381</strain>
    </source>
</reference>